<feature type="region of interest" description="Disordered" evidence="1">
    <location>
        <begin position="72"/>
        <end position="92"/>
    </location>
</feature>
<keyword evidence="2" id="KW-0732">Signal</keyword>
<dbReference type="GO" id="GO:0005576">
    <property type="term" value="C:extracellular region"/>
    <property type="evidence" value="ECO:0007669"/>
    <property type="project" value="InterPro"/>
</dbReference>
<evidence type="ECO:0000256" key="1">
    <source>
        <dbReference type="SAM" id="MobiDB-lite"/>
    </source>
</evidence>
<dbReference type="Proteomes" id="UP000625711">
    <property type="component" value="Unassembled WGS sequence"/>
</dbReference>
<dbReference type="EMBL" id="JAACXV010014002">
    <property type="protein sequence ID" value="KAF7271210.1"/>
    <property type="molecule type" value="Genomic_DNA"/>
</dbReference>
<dbReference type="Pfam" id="PF01607">
    <property type="entry name" value="CBM_14"/>
    <property type="match status" value="1"/>
</dbReference>
<evidence type="ECO:0000256" key="2">
    <source>
        <dbReference type="SAM" id="SignalP"/>
    </source>
</evidence>
<dbReference type="AlphaFoldDB" id="A0A834I4J0"/>
<dbReference type="GO" id="GO:0008061">
    <property type="term" value="F:chitin binding"/>
    <property type="evidence" value="ECO:0007669"/>
    <property type="project" value="InterPro"/>
</dbReference>
<dbReference type="OrthoDB" id="6020543at2759"/>
<keyword evidence="5" id="KW-1185">Reference proteome</keyword>
<dbReference type="SMART" id="SM00494">
    <property type="entry name" value="ChtBD2"/>
    <property type="match status" value="1"/>
</dbReference>
<comment type="caution">
    <text evidence="4">The sequence shown here is derived from an EMBL/GenBank/DDBJ whole genome shotgun (WGS) entry which is preliminary data.</text>
</comment>
<feature type="compositionally biased region" description="Polar residues" evidence="1">
    <location>
        <begin position="80"/>
        <end position="92"/>
    </location>
</feature>
<feature type="chain" id="PRO_5032339469" description="Chitin-binding type-2 domain-containing protein" evidence="2">
    <location>
        <begin position="20"/>
        <end position="92"/>
    </location>
</feature>
<dbReference type="InterPro" id="IPR002557">
    <property type="entry name" value="Chitin-bd_dom"/>
</dbReference>
<dbReference type="Gene3D" id="2.170.140.10">
    <property type="entry name" value="Chitin binding domain"/>
    <property type="match status" value="1"/>
</dbReference>
<accession>A0A834I4J0</accession>
<name>A0A834I4J0_RHYFE</name>
<evidence type="ECO:0000259" key="3">
    <source>
        <dbReference type="PROSITE" id="PS50940"/>
    </source>
</evidence>
<proteinExistence type="predicted"/>
<protein>
    <recommendedName>
        <fullName evidence="3">Chitin-binding type-2 domain-containing protein</fullName>
    </recommendedName>
</protein>
<feature type="signal peptide" evidence="2">
    <location>
        <begin position="1"/>
        <end position="19"/>
    </location>
</feature>
<dbReference type="InterPro" id="IPR036508">
    <property type="entry name" value="Chitin-bd_dom_sf"/>
</dbReference>
<feature type="domain" description="Chitin-binding type-2" evidence="3">
    <location>
        <begin position="20"/>
        <end position="77"/>
    </location>
</feature>
<reference evidence="4" key="1">
    <citation type="submission" date="2020-08" db="EMBL/GenBank/DDBJ databases">
        <title>Genome sequencing and assembly of the red palm weevil Rhynchophorus ferrugineus.</title>
        <authorList>
            <person name="Dias G.B."/>
            <person name="Bergman C.M."/>
            <person name="Manee M."/>
        </authorList>
    </citation>
    <scope>NUCLEOTIDE SEQUENCE</scope>
    <source>
        <strain evidence="4">AA-2017</strain>
        <tissue evidence="4">Whole larva</tissue>
    </source>
</reference>
<evidence type="ECO:0000313" key="5">
    <source>
        <dbReference type="Proteomes" id="UP000625711"/>
    </source>
</evidence>
<dbReference type="PROSITE" id="PS50940">
    <property type="entry name" value="CHIT_BIND_II"/>
    <property type="match status" value="1"/>
</dbReference>
<organism evidence="4 5">
    <name type="scientific">Rhynchophorus ferrugineus</name>
    <name type="common">Red palm weevil</name>
    <name type="synonym">Curculio ferrugineus</name>
    <dbReference type="NCBI Taxonomy" id="354439"/>
    <lineage>
        <taxon>Eukaryota</taxon>
        <taxon>Metazoa</taxon>
        <taxon>Ecdysozoa</taxon>
        <taxon>Arthropoda</taxon>
        <taxon>Hexapoda</taxon>
        <taxon>Insecta</taxon>
        <taxon>Pterygota</taxon>
        <taxon>Neoptera</taxon>
        <taxon>Endopterygota</taxon>
        <taxon>Coleoptera</taxon>
        <taxon>Polyphaga</taxon>
        <taxon>Cucujiformia</taxon>
        <taxon>Curculionidae</taxon>
        <taxon>Dryophthorinae</taxon>
        <taxon>Rhynchophorus</taxon>
    </lineage>
</organism>
<gene>
    <name evidence="4" type="ORF">GWI33_015892</name>
</gene>
<evidence type="ECO:0000313" key="4">
    <source>
        <dbReference type="EMBL" id="KAF7271210.1"/>
    </source>
</evidence>
<sequence>MIKAGLLIFAICCCYLIRADIECPEGVSITYIADPNDCSAFYECSNGEPWRFVCASGTLFDANNLICKNEKDVNCGTRPNPGSKSTPSSRKS</sequence>
<dbReference type="SUPFAM" id="SSF57625">
    <property type="entry name" value="Invertebrate chitin-binding proteins"/>
    <property type="match status" value="1"/>
</dbReference>